<dbReference type="OrthoDB" id="72213at2"/>
<dbReference type="InterPro" id="IPR024976">
    <property type="entry name" value="DUF3885"/>
</dbReference>
<organism evidence="2 3">
    <name type="scientific">Arundinibacter roseus</name>
    <dbReference type="NCBI Taxonomy" id="2070510"/>
    <lineage>
        <taxon>Bacteria</taxon>
        <taxon>Pseudomonadati</taxon>
        <taxon>Bacteroidota</taxon>
        <taxon>Cytophagia</taxon>
        <taxon>Cytophagales</taxon>
        <taxon>Spirosomataceae</taxon>
        <taxon>Arundinibacter</taxon>
    </lineage>
</organism>
<evidence type="ECO:0000313" key="3">
    <source>
        <dbReference type="Proteomes" id="UP000295706"/>
    </source>
</evidence>
<evidence type="ECO:0000313" key="2">
    <source>
        <dbReference type="EMBL" id="TDB64658.1"/>
    </source>
</evidence>
<dbReference type="AlphaFoldDB" id="A0A4R4KA27"/>
<dbReference type="Pfam" id="PF13021">
    <property type="entry name" value="DUF3885"/>
    <property type="match status" value="1"/>
</dbReference>
<dbReference type="Proteomes" id="UP000295706">
    <property type="component" value="Unassembled WGS sequence"/>
</dbReference>
<feature type="domain" description="DUF3885" evidence="1">
    <location>
        <begin position="139"/>
        <end position="340"/>
    </location>
</feature>
<dbReference type="RefSeq" id="WP_132118422.1">
    <property type="nucleotide sequence ID" value="NZ_SMJU01000007.1"/>
</dbReference>
<reference evidence="2 3" key="1">
    <citation type="submission" date="2019-02" db="EMBL/GenBank/DDBJ databases">
        <title>Arundinibacter roseus gen. nov., sp. nov., a new member of the family Cytophagaceae.</title>
        <authorList>
            <person name="Szuroczki S."/>
            <person name="Khayer B."/>
            <person name="Sproer C."/>
            <person name="Toumi M."/>
            <person name="Szabo A."/>
            <person name="Felfoldi T."/>
            <person name="Schumann P."/>
            <person name="Toth E."/>
        </authorList>
    </citation>
    <scope>NUCLEOTIDE SEQUENCE [LARGE SCALE GENOMIC DNA]</scope>
    <source>
        <strain evidence="2 3">DMA-k-7a</strain>
    </source>
</reference>
<sequence length="348" mass="40577">MSQISSYIFSQLGFIQCPSSHDFVYKSNTRQIAVYRLEENAEEFKAKKGDILVGGGRGEAQILRIALPEMIHWMNDELGKVENPETIIYPIWTPTFSYLVGEGFSKIGWKPEEKELEVWLAEKVMQDIVLKSSPVEAFRQYLATFFSRAVITESFTLGGKYELRFELGGTVRNGSKKRIKQATDRACELFREHFSDTEASIWVLAYEDLNPYFNETLNQYFPSVLKSSKLECYEEIELSCHSGSFEYHENDNSVPRFYDAKLIVAKIKIENLPIEELMRGIASFEMGHEPCISQEIYFFEAESDKAFRMYDDRGCYLWSNTKSKLESIFHSYFDWIPEYHLEEIKNQF</sequence>
<keyword evidence="3" id="KW-1185">Reference proteome</keyword>
<accession>A0A4R4KA27</accession>
<proteinExistence type="predicted"/>
<dbReference type="EMBL" id="SMJU01000007">
    <property type="protein sequence ID" value="TDB64658.1"/>
    <property type="molecule type" value="Genomic_DNA"/>
</dbReference>
<name>A0A4R4KA27_9BACT</name>
<comment type="caution">
    <text evidence="2">The sequence shown here is derived from an EMBL/GenBank/DDBJ whole genome shotgun (WGS) entry which is preliminary data.</text>
</comment>
<evidence type="ECO:0000259" key="1">
    <source>
        <dbReference type="Pfam" id="PF13021"/>
    </source>
</evidence>
<protein>
    <submittedName>
        <fullName evidence="2">DUF3885 domain-containing protein</fullName>
    </submittedName>
</protein>
<gene>
    <name evidence="2" type="ORF">EZE20_13405</name>
</gene>